<dbReference type="Gene3D" id="3.40.1190.20">
    <property type="match status" value="1"/>
</dbReference>
<dbReference type="CDD" id="cd01167">
    <property type="entry name" value="bac_FRK"/>
    <property type="match status" value="1"/>
</dbReference>
<dbReference type="AlphaFoldDB" id="A0A379KQI8"/>
<dbReference type="RefSeq" id="WP_115275211.1">
    <property type="nucleotide sequence ID" value="NZ_UGUY01000001.1"/>
</dbReference>
<dbReference type="GO" id="GO:0047590">
    <property type="term" value="F:5-dehydro-2-deoxygluconokinase activity"/>
    <property type="evidence" value="ECO:0007669"/>
    <property type="project" value="UniProtKB-EC"/>
</dbReference>
<reference evidence="7 8" key="1">
    <citation type="submission" date="2018-06" db="EMBL/GenBank/DDBJ databases">
        <authorList>
            <consortium name="Pathogen Informatics"/>
            <person name="Doyle S."/>
        </authorList>
    </citation>
    <scope>NUCLEOTIDE SEQUENCE [LARGE SCALE GENOMIC DNA]</scope>
    <source>
        <strain evidence="7 8">NCTC7914</strain>
    </source>
</reference>
<feature type="domain" description="Carbohydrate kinase PfkB" evidence="6">
    <location>
        <begin position="23"/>
        <end position="305"/>
    </location>
</feature>
<evidence type="ECO:0000256" key="3">
    <source>
        <dbReference type="ARBA" id="ARBA00022741"/>
    </source>
</evidence>
<dbReference type="EC" id="2.7.1.92" evidence="7"/>
<evidence type="ECO:0000256" key="1">
    <source>
        <dbReference type="ARBA" id="ARBA00010688"/>
    </source>
</evidence>
<sequence length="321" mass="34167">MYLVCGEALFDVFSLANSPRTSELGFSAIAGGSPFNVAIGLRRLGVAAGFFGGLSSDHLGARLRRVLEEEGVNCQHLVTSDAPTTLAMVGLDANGSAQYQFRGEGCADRQVRLEHLPVLDENVRGLHVGSYTLVVTPVADTLLALVERERDQRLISLDPNVRLNPQPDVALWRRRVEAFAAHAHLIKASEEDLQVLYPGRDAGEVARGWLNERCRLVFVTHGAEGASVHCAHGSWHRPADSSLPVRDTVGAGDTFQAAVLACLVRLGADSPMGVAMLARDTVDAMLAYAIGAAAVTCSRAGPDLPFESELSCMPQAIGTSG</sequence>
<dbReference type="InterPro" id="IPR050306">
    <property type="entry name" value="PfkB_Carbo_kinase"/>
</dbReference>
<dbReference type="GO" id="GO:0005524">
    <property type="term" value="F:ATP binding"/>
    <property type="evidence" value="ECO:0007669"/>
    <property type="project" value="UniProtKB-KW"/>
</dbReference>
<evidence type="ECO:0000256" key="2">
    <source>
        <dbReference type="ARBA" id="ARBA00022679"/>
    </source>
</evidence>
<evidence type="ECO:0000313" key="7">
    <source>
        <dbReference type="EMBL" id="SUD70286.1"/>
    </source>
</evidence>
<dbReference type="Pfam" id="PF00294">
    <property type="entry name" value="PfkB"/>
    <property type="match status" value="1"/>
</dbReference>
<keyword evidence="5" id="KW-0067">ATP-binding</keyword>
<dbReference type="InterPro" id="IPR002173">
    <property type="entry name" value="Carboh/pur_kinase_PfkB_CS"/>
</dbReference>
<dbReference type="PROSITE" id="PS00584">
    <property type="entry name" value="PFKB_KINASES_2"/>
    <property type="match status" value="1"/>
</dbReference>
<dbReference type="InterPro" id="IPR011611">
    <property type="entry name" value="PfkB_dom"/>
</dbReference>
<proteinExistence type="inferred from homology"/>
<dbReference type="SUPFAM" id="SSF53613">
    <property type="entry name" value="Ribokinase-like"/>
    <property type="match status" value="1"/>
</dbReference>
<accession>A0A379KQI8</accession>
<evidence type="ECO:0000256" key="4">
    <source>
        <dbReference type="ARBA" id="ARBA00022777"/>
    </source>
</evidence>
<dbReference type="PANTHER" id="PTHR43085">
    <property type="entry name" value="HEXOKINASE FAMILY MEMBER"/>
    <property type="match status" value="1"/>
</dbReference>
<dbReference type="EMBL" id="UGUY01000001">
    <property type="protein sequence ID" value="SUD70286.1"/>
    <property type="molecule type" value="Genomic_DNA"/>
</dbReference>
<gene>
    <name evidence="7" type="primary">iolC</name>
    <name evidence="7" type="ORF">NCTC7914_04436</name>
</gene>
<evidence type="ECO:0000313" key="8">
    <source>
        <dbReference type="Proteomes" id="UP000254602"/>
    </source>
</evidence>
<name>A0A379KQI8_PSEPU</name>
<evidence type="ECO:0000259" key="6">
    <source>
        <dbReference type="Pfam" id="PF00294"/>
    </source>
</evidence>
<dbReference type="InterPro" id="IPR029056">
    <property type="entry name" value="Ribokinase-like"/>
</dbReference>
<protein>
    <submittedName>
        <fullName evidence="7">Ribokinase-like domain-containing protein</fullName>
        <ecNumber evidence="7">2.7.1.92</ecNumber>
    </submittedName>
</protein>
<evidence type="ECO:0000256" key="5">
    <source>
        <dbReference type="ARBA" id="ARBA00022840"/>
    </source>
</evidence>
<dbReference type="Proteomes" id="UP000254602">
    <property type="component" value="Unassembled WGS sequence"/>
</dbReference>
<keyword evidence="4 7" id="KW-0418">Kinase</keyword>
<comment type="similarity">
    <text evidence="1">Belongs to the carbohydrate kinase PfkB family.</text>
</comment>
<dbReference type="FunFam" id="3.40.1190.20:FF:000037">
    <property type="entry name" value="Fructokinase"/>
    <property type="match status" value="1"/>
</dbReference>
<organism evidence="7 8">
    <name type="scientific">Pseudomonas putida</name>
    <name type="common">Arthrobacter siderocapsulatus</name>
    <dbReference type="NCBI Taxonomy" id="303"/>
    <lineage>
        <taxon>Bacteria</taxon>
        <taxon>Pseudomonadati</taxon>
        <taxon>Pseudomonadota</taxon>
        <taxon>Gammaproteobacteria</taxon>
        <taxon>Pseudomonadales</taxon>
        <taxon>Pseudomonadaceae</taxon>
        <taxon>Pseudomonas</taxon>
    </lineage>
</organism>
<dbReference type="PANTHER" id="PTHR43085:SF1">
    <property type="entry name" value="PSEUDOURIDINE KINASE-RELATED"/>
    <property type="match status" value="1"/>
</dbReference>
<keyword evidence="2 7" id="KW-0808">Transferase</keyword>
<keyword evidence="3" id="KW-0547">Nucleotide-binding</keyword>